<organism evidence="2 3">
    <name type="scientific">Tetracentron sinense</name>
    <name type="common">Spur-leaf</name>
    <dbReference type="NCBI Taxonomy" id="13715"/>
    <lineage>
        <taxon>Eukaryota</taxon>
        <taxon>Viridiplantae</taxon>
        <taxon>Streptophyta</taxon>
        <taxon>Embryophyta</taxon>
        <taxon>Tracheophyta</taxon>
        <taxon>Spermatophyta</taxon>
        <taxon>Magnoliopsida</taxon>
        <taxon>Trochodendrales</taxon>
        <taxon>Trochodendraceae</taxon>
        <taxon>Tetracentron</taxon>
    </lineage>
</organism>
<evidence type="ECO:0000313" key="3">
    <source>
        <dbReference type="Proteomes" id="UP000655225"/>
    </source>
</evidence>
<dbReference type="OMA" id="LMANAYI"/>
<gene>
    <name evidence="2" type="ORF">HHK36_026256</name>
</gene>
<dbReference type="EMBL" id="JABCRI010000020">
    <property type="protein sequence ID" value="KAF8387603.1"/>
    <property type="molecule type" value="Genomic_DNA"/>
</dbReference>
<accession>A0A835D225</accession>
<dbReference type="AlphaFoldDB" id="A0A835D225"/>
<evidence type="ECO:0000256" key="1">
    <source>
        <dbReference type="SAM" id="MobiDB-lite"/>
    </source>
</evidence>
<name>A0A835D225_TETSI</name>
<keyword evidence="3" id="KW-1185">Reference proteome</keyword>
<proteinExistence type="predicted"/>
<sequence length="202" mass="22452">MVSLLDQARYRNRKHFISQNTLGACSMDMKFSYVLTGWEGSASNSKVLQSALRRWDPLVVLIGHDHANGDGAKITGETATQMESDEINNDTDQATTDVELENKRDGIELNLPNGIGSQQRGGHETQKIKRPIRKRSRSGDALASAINSMAETIKLMANAYIQRAPVTLDVDKLYPAVNRIPDLDENMHLDIIDFLTIDTKKA</sequence>
<comment type="caution">
    <text evidence="2">The sequence shown here is derived from an EMBL/GenBank/DDBJ whole genome shotgun (WGS) entry which is preliminary data.</text>
</comment>
<reference evidence="2 3" key="1">
    <citation type="submission" date="2020-04" db="EMBL/GenBank/DDBJ databases">
        <title>Plant Genome Project.</title>
        <authorList>
            <person name="Zhang R.-G."/>
        </authorList>
    </citation>
    <scope>NUCLEOTIDE SEQUENCE [LARGE SCALE GENOMIC DNA]</scope>
    <source>
        <strain evidence="2">YNK0</strain>
        <tissue evidence="2">Leaf</tissue>
    </source>
</reference>
<evidence type="ECO:0000313" key="2">
    <source>
        <dbReference type="EMBL" id="KAF8387603.1"/>
    </source>
</evidence>
<dbReference type="OrthoDB" id="1301570at2759"/>
<protein>
    <submittedName>
        <fullName evidence="2">Uncharacterized protein</fullName>
    </submittedName>
</protein>
<feature type="region of interest" description="Disordered" evidence="1">
    <location>
        <begin position="110"/>
        <end position="134"/>
    </location>
</feature>
<dbReference type="Proteomes" id="UP000655225">
    <property type="component" value="Unassembled WGS sequence"/>
</dbReference>